<dbReference type="Pfam" id="PF00026">
    <property type="entry name" value="Asp"/>
    <property type="match status" value="1"/>
</dbReference>
<keyword evidence="3" id="KW-0732">Signal</keyword>
<dbReference type="InterPro" id="IPR001461">
    <property type="entry name" value="Aspartic_peptidase_A1"/>
</dbReference>
<dbReference type="SUPFAM" id="SSF50630">
    <property type="entry name" value="Acid proteases"/>
    <property type="match status" value="1"/>
</dbReference>
<gene>
    <name evidence="5" type="ORF">TWF694_005723</name>
</gene>
<evidence type="ECO:0000256" key="1">
    <source>
        <dbReference type="ARBA" id="ARBA00007447"/>
    </source>
</evidence>
<feature type="signal peptide" evidence="3">
    <location>
        <begin position="1"/>
        <end position="21"/>
    </location>
</feature>
<feature type="chain" id="PRO_5043373328" description="Peptidase A1 domain-containing protein" evidence="3">
    <location>
        <begin position="22"/>
        <end position="432"/>
    </location>
</feature>
<dbReference type="PRINTS" id="PR00792">
    <property type="entry name" value="PEPSIN"/>
</dbReference>
<organism evidence="5 6">
    <name type="scientific">Orbilia ellipsospora</name>
    <dbReference type="NCBI Taxonomy" id="2528407"/>
    <lineage>
        <taxon>Eukaryota</taxon>
        <taxon>Fungi</taxon>
        <taxon>Dikarya</taxon>
        <taxon>Ascomycota</taxon>
        <taxon>Pezizomycotina</taxon>
        <taxon>Orbiliomycetes</taxon>
        <taxon>Orbiliales</taxon>
        <taxon>Orbiliaceae</taxon>
        <taxon>Orbilia</taxon>
    </lineage>
</organism>
<dbReference type="GO" id="GO:0004190">
    <property type="term" value="F:aspartic-type endopeptidase activity"/>
    <property type="evidence" value="ECO:0007669"/>
    <property type="project" value="InterPro"/>
</dbReference>
<dbReference type="PANTHER" id="PTHR47966">
    <property type="entry name" value="BETA-SITE APP-CLEAVING ENZYME, ISOFORM A-RELATED"/>
    <property type="match status" value="1"/>
</dbReference>
<evidence type="ECO:0000313" key="6">
    <source>
        <dbReference type="Proteomes" id="UP001365542"/>
    </source>
</evidence>
<reference evidence="5 6" key="1">
    <citation type="submission" date="2019-10" db="EMBL/GenBank/DDBJ databases">
        <authorList>
            <person name="Palmer J.M."/>
        </authorList>
    </citation>
    <scope>NUCLEOTIDE SEQUENCE [LARGE SCALE GENOMIC DNA]</scope>
    <source>
        <strain evidence="5 6">TWF694</strain>
    </source>
</reference>
<comment type="similarity">
    <text evidence="1">Belongs to the peptidase A1 family.</text>
</comment>
<protein>
    <recommendedName>
        <fullName evidence="4">Peptidase A1 domain-containing protein</fullName>
    </recommendedName>
</protein>
<dbReference type="PANTHER" id="PTHR47966:SF65">
    <property type="entry name" value="ASPARTIC-TYPE ENDOPEPTIDASE"/>
    <property type="match status" value="1"/>
</dbReference>
<accession>A0AAV9WXU7</accession>
<evidence type="ECO:0000256" key="2">
    <source>
        <dbReference type="PIRSR" id="PIRSR601461-1"/>
    </source>
</evidence>
<comment type="caution">
    <text evidence="5">The sequence shown here is derived from an EMBL/GenBank/DDBJ whole genome shotgun (WGS) entry which is preliminary data.</text>
</comment>
<proteinExistence type="inferred from homology"/>
<sequence>MHFSRIAVPLASAVFMTGALAAPTAEPKALHLPFEKRFNFHDQKRSAYNKRSYVVMPLSNNPVTSNYVATLGVGTPPQPVKFGIDTGSSLTAVRDIVACGNPVCTNYYDPTASSTKETLSQTFAEYFADGSYIGGYWFKDSVSVGGVTLPHFEMLAVNASSDPSASGGLIGLSPDPNLPSPIFPQSLKINGLTSSDAFAVYLNDERSTYGSITFGGYDSNLKTGNFFVMPWNLAVTGLAINDTSTNPTHHGYTSIPSASIPFSVALDTGTGGMNIPPDAWDKFADHFGICENDNPGVFCDLNGMTGYLNVELGGGIVIKIDYQELITPVYDGSGGRWTEERNGVQELWCQWVINKGDYGGQFLAQSFLRNVYIIYDGARQQIAIAQAKLNATGTPSIVGISDQGNNLLGQASITTVPISDATGGPTTCVGHW</sequence>
<feature type="active site" evidence="2">
    <location>
        <position position="267"/>
    </location>
</feature>
<dbReference type="InterPro" id="IPR021109">
    <property type="entry name" value="Peptidase_aspartic_dom_sf"/>
</dbReference>
<feature type="domain" description="Peptidase A1" evidence="4">
    <location>
        <begin position="67"/>
        <end position="385"/>
    </location>
</feature>
<dbReference type="EMBL" id="JAVHJO010000018">
    <property type="protein sequence ID" value="KAK6524058.1"/>
    <property type="molecule type" value="Genomic_DNA"/>
</dbReference>
<feature type="active site" evidence="2">
    <location>
        <position position="85"/>
    </location>
</feature>
<name>A0AAV9WXU7_9PEZI</name>
<evidence type="ECO:0000259" key="4">
    <source>
        <dbReference type="PROSITE" id="PS51767"/>
    </source>
</evidence>
<keyword evidence="6" id="KW-1185">Reference proteome</keyword>
<dbReference type="AlphaFoldDB" id="A0AAV9WXU7"/>
<dbReference type="GO" id="GO:0006508">
    <property type="term" value="P:proteolysis"/>
    <property type="evidence" value="ECO:0007669"/>
    <property type="project" value="InterPro"/>
</dbReference>
<evidence type="ECO:0000313" key="5">
    <source>
        <dbReference type="EMBL" id="KAK6524058.1"/>
    </source>
</evidence>
<dbReference type="Gene3D" id="2.40.70.10">
    <property type="entry name" value="Acid Proteases"/>
    <property type="match status" value="2"/>
</dbReference>
<dbReference type="PROSITE" id="PS51767">
    <property type="entry name" value="PEPTIDASE_A1"/>
    <property type="match status" value="1"/>
</dbReference>
<dbReference type="InterPro" id="IPR033121">
    <property type="entry name" value="PEPTIDASE_A1"/>
</dbReference>
<dbReference type="Proteomes" id="UP001365542">
    <property type="component" value="Unassembled WGS sequence"/>
</dbReference>
<evidence type="ECO:0000256" key="3">
    <source>
        <dbReference type="SAM" id="SignalP"/>
    </source>
</evidence>